<dbReference type="EMBL" id="CP046171">
    <property type="protein sequence ID" value="QIS06288.1"/>
    <property type="molecule type" value="Genomic_DNA"/>
</dbReference>
<dbReference type="Gene3D" id="3.40.50.300">
    <property type="entry name" value="P-loop containing nucleotide triphosphate hydrolases"/>
    <property type="match status" value="1"/>
</dbReference>
<dbReference type="Proteomes" id="UP000501705">
    <property type="component" value="Chromosome"/>
</dbReference>
<dbReference type="AlphaFoldDB" id="A0A6G9XZB6"/>
<name>A0A6G9XZB6_NOCBR</name>
<dbReference type="Pfam" id="PF00485">
    <property type="entry name" value="PRK"/>
    <property type="match status" value="1"/>
</dbReference>
<dbReference type="RefSeq" id="WP_167465325.1">
    <property type="nucleotide sequence ID" value="NZ_CP046171.1"/>
</dbReference>
<gene>
    <name evidence="2" type="ORF">F5X71_31825</name>
</gene>
<accession>A0A6G9XZB6</accession>
<dbReference type="PANTHER" id="PTHR10285">
    <property type="entry name" value="URIDINE KINASE"/>
    <property type="match status" value="1"/>
</dbReference>
<dbReference type="GO" id="GO:0016301">
    <property type="term" value="F:kinase activity"/>
    <property type="evidence" value="ECO:0007669"/>
    <property type="project" value="UniProtKB-KW"/>
</dbReference>
<protein>
    <submittedName>
        <fullName evidence="2">Nucleoside/nucleotide kinase family protein</fullName>
    </submittedName>
</protein>
<dbReference type="SUPFAM" id="SSF52540">
    <property type="entry name" value="P-loop containing nucleoside triphosphate hydrolases"/>
    <property type="match status" value="1"/>
</dbReference>
<proteinExistence type="predicted"/>
<organism evidence="2 3">
    <name type="scientific">Nocardia brasiliensis</name>
    <dbReference type="NCBI Taxonomy" id="37326"/>
    <lineage>
        <taxon>Bacteria</taxon>
        <taxon>Bacillati</taxon>
        <taxon>Actinomycetota</taxon>
        <taxon>Actinomycetes</taxon>
        <taxon>Mycobacteriales</taxon>
        <taxon>Nocardiaceae</taxon>
        <taxon>Nocardia</taxon>
    </lineage>
</organism>
<dbReference type="InterPro" id="IPR006083">
    <property type="entry name" value="PRK/URK"/>
</dbReference>
<dbReference type="NCBIfam" id="NF006743">
    <property type="entry name" value="PRK09270.1-2"/>
    <property type="match status" value="1"/>
</dbReference>
<evidence type="ECO:0000259" key="1">
    <source>
        <dbReference type="Pfam" id="PF00485"/>
    </source>
</evidence>
<reference evidence="2 3" key="1">
    <citation type="journal article" date="2019" name="ACS Chem. Biol.">
        <title>Identification and Mobilization of a Cryptic Antibiotic Biosynthesis Gene Locus from a Human-Pathogenic Nocardia Isolate.</title>
        <authorList>
            <person name="Herisse M."/>
            <person name="Ishida K."/>
            <person name="Porter J.L."/>
            <person name="Howden B."/>
            <person name="Hertweck C."/>
            <person name="Stinear T.P."/>
            <person name="Pidot S.J."/>
        </authorList>
    </citation>
    <scope>NUCLEOTIDE SEQUENCE [LARGE SCALE GENOMIC DNA]</scope>
    <source>
        <strain evidence="2 3">AUSMDU00024985</strain>
    </source>
</reference>
<keyword evidence="2" id="KW-0808">Transferase</keyword>
<dbReference type="GO" id="GO:0005524">
    <property type="term" value="F:ATP binding"/>
    <property type="evidence" value="ECO:0007669"/>
    <property type="project" value="InterPro"/>
</dbReference>
<evidence type="ECO:0000313" key="3">
    <source>
        <dbReference type="Proteomes" id="UP000501705"/>
    </source>
</evidence>
<evidence type="ECO:0000313" key="2">
    <source>
        <dbReference type="EMBL" id="QIS06288.1"/>
    </source>
</evidence>
<sequence>MEKTSLSTLAAWVRAQSAGRDGRYLLGIAGPPGAGKSTLSVALRDALNRAAGAAIAEIAPMDGYHLTNEVLRSSESLARKGEPDTFDTAGFLANLRRLRETRVGAPVPWPVFDRAVDEPIPAGVVFDRQTVAIVEGNYLLLDDVADRPWSRVRRLLDACWYLDAPRAVLEQRLLRRHITGGRTPVAAGIKVRESDLRNADLVAATRARADLVLRQRGAHYDSDGRAASATSGRDTTG</sequence>
<dbReference type="InterPro" id="IPR027417">
    <property type="entry name" value="P-loop_NTPase"/>
</dbReference>
<feature type="domain" description="Phosphoribulokinase/uridine kinase" evidence="1">
    <location>
        <begin position="26"/>
        <end position="212"/>
    </location>
</feature>
<keyword evidence="2" id="KW-0418">Kinase</keyword>